<reference evidence="3" key="1">
    <citation type="submission" date="2016-10" db="EMBL/GenBank/DDBJ databases">
        <authorList>
            <person name="Varghese N."/>
            <person name="Submissions S."/>
        </authorList>
    </citation>
    <scope>NUCLEOTIDE SEQUENCE [LARGE SCALE GENOMIC DNA]</scope>
    <source>
        <strain evidence="3">DSM 43163</strain>
    </source>
</reference>
<name>A0A1H6B3K0_9ACTN</name>
<dbReference type="Gene3D" id="3.90.25.10">
    <property type="entry name" value="UDP-galactose 4-epimerase, domain 1"/>
    <property type="match status" value="1"/>
</dbReference>
<organism evidence="2 3">
    <name type="scientific">Thermomonospora echinospora</name>
    <dbReference type="NCBI Taxonomy" id="1992"/>
    <lineage>
        <taxon>Bacteria</taxon>
        <taxon>Bacillati</taxon>
        <taxon>Actinomycetota</taxon>
        <taxon>Actinomycetes</taxon>
        <taxon>Streptosporangiales</taxon>
        <taxon>Thermomonosporaceae</taxon>
        <taxon>Thermomonospora</taxon>
    </lineage>
</organism>
<proteinExistence type="predicted"/>
<dbReference type="InterPro" id="IPR051604">
    <property type="entry name" value="Ergot_Alk_Oxidoreductase"/>
</dbReference>
<dbReference type="Proteomes" id="UP000236723">
    <property type="component" value="Unassembled WGS sequence"/>
</dbReference>
<gene>
    <name evidence="2" type="ORF">SAMN04489712_106210</name>
</gene>
<feature type="domain" description="NAD(P)-binding" evidence="1">
    <location>
        <begin position="11"/>
        <end position="170"/>
    </location>
</feature>
<keyword evidence="3" id="KW-1185">Reference proteome</keyword>
<dbReference type="OrthoDB" id="4457504at2"/>
<dbReference type="PANTHER" id="PTHR43162:SF1">
    <property type="entry name" value="PRESTALK A DIFFERENTIATION PROTEIN A"/>
    <property type="match status" value="1"/>
</dbReference>
<dbReference type="InterPro" id="IPR016040">
    <property type="entry name" value="NAD(P)-bd_dom"/>
</dbReference>
<dbReference type="PANTHER" id="PTHR43162">
    <property type="match status" value="1"/>
</dbReference>
<evidence type="ECO:0000259" key="1">
    <source>
        <dbReference type="Pfam" id="PF13460"/>
    </source>
</evidence>
<dbReference type="InterPro" id="IPR036291">
    <property type="entry name" value="NAD(P)-bd_dom_sf"/>
</dbReference>
<accession>A0A1H6B3K0</accession>
<dbReference type="SUPFAM" id="SSF51735">
    <property type="entry name" value="NAD(P)-binding Rossmann-fold domains"/>
    <property type="match status" value="1"/>
</dbReference>
<sequence>MADNDVTLVLGGTGKTGRRITQRLKARGVPVRIGSRSAEPPFDWEDPAGWAPALHDVGAAYVSYFPDLAVPQAPAAIEAFTEAAAEAGVRRLVLLSGRGEEMAQQCERIVRHGGAEWTIVRASWFAQNFSEGELLGSVLGGELVVPSGTAPEPYIDAEDIADVAVAALTEDGHAGRLYEVTGPRLLTFTDVVTELSAATGRDIRLTQVPPDEYSDVLKGAGVPAEYVDFLTYLFVTVMDGRNSHLEDGVRQALGRAPRDFTDYARSAAATGVWDVS</sequence>
<dbReference type="AlphaFoldDB" id="A0A1H6B3K0"/>
<dbReference type="RefSeq" id="WP_103938720.1">
    <property type="nucleotide sequence ID" value="NZ_FNVO01000006.1"/>
</dbReference>
<dbReference type="Pfam" id="PF13460">
    <property type="entry name" value="NAD_binding_10"/>
    <property type="match status" value="1"/>
</dbReference>
<protein>
    <submittedName>
        <fullName evidence="2">Uncharacterized conserved protein YbjT, contains NAD(P)-binding and DUF2867 domains</fullName>
    </submittedName>
</protein>
<dbReference type="Gene3D" id="3.40.50.720">
    <property type="entry name" value="NAD(P)-binding Rossmann-like Domain"/>
    <property type="match status" value="1"/>
</dbReference>
<dbReference type="EMBL" id="FNVO01000006">
    <property type="protein sequence ID" value="SEG55180.1"/>
    <property type="molecule type" value="Genomic_DNA"/>
</dbReference>
<evidence type="ECO:0000313" key="3">
    <source>
        <dbReference type="Proteomes" id="UP000236723"/>
    </source>
</evidence>
<evidence type="ECO:0000313" key="2">
    <source>
        <dbReference type="EMBL" id="SEG55180.1"/>
    </source>
</evidence>